<dbReference type="PANTHER" id="PTHR11206">
    <property type="entry name" value="MULTIDRUG RESISTANCE PROTEIN"/>
    <property type="match status" value="1"/>
</dbReference>
<accession>A0A8S0TXX0</accession>
<comment type="caution">
    <text evidence="3">The sequence shown here is derived from an EMBL/GenBank/DDBJ whole genome shotgun (WGS) entry which is preliminary data.</text>
</comment>
<evidence type="ECO:0000256" key="2">
    <source>
        <dbReference type="SAM" id="Phobius"/>
    </source>
</evidence>
<protein>
    <submittedName>
        <fullName evidence="3">DETOXIFICATION 41-like</fullName>
    </submittedName>
</protein>
<dbReference type="AlphaFoldDB" id="A0A8S0TXX0"/>
<keyword evidence="2" id="KW-1133">Transmembrane helix</keyword>
<dbReference type="GO" id="GO:0016020">
    <property type="term" value="C:membrane"/>
    <property type="evidence" value="ECO:0007669"/>
    <property type="project" value="InterPro"/>
</dbReference>
<keyword evidence="4" id="KW-1185">Reference proteome</keyword>
<evidence type="ECO:0000313" key="4">
    <source>
        <dbReference type="Proteomes" id="UP000594638"/>
    </source>
</evidence>
<dbReference type="Proteomes" id="UP000594638">
    <property type="component" value="Unassembled WGS sequence"/>
</dbReference>
<dbReference type="EMBL" id="CACTIH010007344">
    <property type="protein sequence ID" value="CAA3010502.1"/>
    <property type="molecule type" value="Genomic_DNA"/>
</dbReference>
<proteinExistence type="inferred from homology"/>
<feature type="transmembrane region" description="Helical" evidence="2">
    <location>
        <begin position="79"/>
        <end position="100"/>
    </location>
</feature>
<gene>
    <name evidence="3" type="ORF">OLEA9_A004778</name>
</gene>
<feature type="transmembrane region" description="Helical" evidence="2">
    <location>
        <begin position="47"/>
        <end position="67"/>
    </location>
</feature>
<keyword evidence="2" id="KW-0472">Membrane</keyword>
<name>A0A8S0TXX0_OLEEU</name>
<organism evidence="3 4">
    <name type="scientific">Olea europaea subsp. europaea</name>
    <dbReference type="NCBI Taxonomy" id="158383"/>
    <lineage>
        <taxon>Eukaryota</taxon>
        <taxon>Viridiplantae</taxon>
        <taxon>Streptophyta</taxon>
        <taxon>Embryophyta</taxon>
        <taxon>Tracheophyta</taxon>
        <taxon>Spermatophyta</taxon>
        <taxon>Magnoliopsida</taxon>
        <taxon>eudicotyledons</taxon>
        <taxon>Gunneridae</taxon>
        <taxon>Pentapetalae</taxon>
        <taxon>asterids</taxon>
        <taxon>lamiids</taxon>
        <taxon>Lamiales</taxon>
        <taxon>Oleaceae</taxon>
        <taxon>Oleeae</taxon>
        <taxon>Olea</taxon>
    </lineage>
</organism>
<feature type="transmembrane region" description="Helical" evidence="2">
    <location>
        <begin position="120"/>
        <end position="138"/>
    </location>
</feature>
<dbReference type="GO" id="GO:0042910">
    <property type="term" value="F:xenobiotic transmembrane transporter activity"/>
    <property type="evidence" value="ECO:0007669"/>
    <property type="project" value="InterPro"/>
</dbReference>
<dbReference type="Pfam" id="PF01554">
    <property type="entry name" value="MatE"/>
    <property type="match status" value="1"/>
</dbReference>
<evidence type="ECO:0000256" key="1">
    <source>
        <dbReference type="ARBA" id="ARBA00010199"/>
    </source>
</evidence>
<dbReference type="InterPro" id="IPR002528">
    <property type="entry name" value="MATE_fam"/>
</dbReference>
<dbReference type="OrthoDB" id="2126698at2759"/>
<keyword evidence="2" id="KW-0812">Transmembrane</keyword>
<feature type="transmembrane region" description="Helical" evidence="2">
    <location>
        <begin position="177"/>
        <end position="194"/>
    </location>
</feature>
<feature type="transmembrane region" description="Helical" evidence="2">
    <location>
        <begin position="12"/>
        <end position="41"/>
    </location>
</feature>
<dbReference type="Gramene" id="OE9A004778T1">
    <property type="protein sequence ID" value="OE9A004778C1"/>
    <property type="gene ID" value="OE9A004778"/>
</dbReference>
<sequence>MGVQIVVVSIWSFYYNYILSFVTLMFIGHLGAVDLAAASIASVEIQGLAYGVMLGMASAVQTVCGQACGAKQYGTMGIIFQKAIVLHIGASVILTFVYWYSGCILKSIGQSDSVAENRQVFARGLILQLYAFAISCPMQMFLQAQNIVNPLAYIAVVGSWLFVYVFDWGLLGSDLTLIFSWWLLVIVQGLYIILSPACKET</sequence>
<comment type="similarity">
    <text evidence="1">Belongs to the multi antimicrobial extrusion (MATE) (TC 2.A.66.1) family.</text>
</comment>
<dbReference type="GO" id="GO:0015297">
    <property type="term" value="F:antiporter activity"/>
    <property type="evidence" value="ECO:0007669"/>
    <property type="project" value="InterPro"/>
</dbReference>
<feature type="transmembrane region" description="Helical" evidence="2">
    <location>
        <begin position="150"/>
        <end position="171"/>
    </location>
</feature>
<evidence type="ECO:0000313" key="3">
    <source>
        <dbReference type="EMBL" id="CAA3010502.1"/>
    </source>
</evidence>
<reference evidence="3 4" key="1">
    <citation type="submission" date="2019-12" db="EMBL/GenBank/DDBJ databases">
        <authorList>
            <person name="Alioto T."/>
            <person name="Alioto T."/>
            <person name="Gomez Garrido J."/>
        </authorList>
    </citation>
    <scope>NUCLEOTIDE SEQUENCE [LARGE SCALE GENOMIC DNA]</scope>
</reference>